<name>A0A397VPH5_9GLOM</name>
<dbReference type="AlphaFoldDB" id="A0A397VPH5"/>
<organism evidence="1 2">
    <name type="scientific">Gigaspora rosea</name>
    <dbReference type="NCBI Taxonomy" id="44941"/>
    <lineage>
        <taxon>Eukaryota</taxon>
        <taxon>Fungi</taxon>
        <taxon>Fungi incertae sedis</taxon>
        <taxon>Mucoromycota</taxon>
        <taxon>Glomeromycotina</taxon>
        <taxon>Glomeromycetes</taxon>
        <taxon>Diversisporales</taxon>
        <taxon>Gigasporaceae</taxon>
        <taxon>Gigaspora</taxon>
    </lineage>
</organism>
<dbReference type="OrthoDB" id="2430997at2759"/>
<dbReference type="STRING" id="44941.A0A397VPH5"/>
<accession>A0A397VPH5</accession>
<comment type="caution">
    <text evidence="1">The sequence shown here is derived from an EMBL/GenBank/DDBJ whole genome shotgun (WGS) entry which is preliminary data.</text>
</comment>
<keyword evidence="2" id="KW-1185">Reference proteome</keyword>
<evidence type="ECO:0000313" key="1">
    <source>
        <dbReference type="EMBL" id="RIB24394.1"/>
    </source>
</evidence>
<proteinExistence type="predicted"/>
<evidence type="ECO:0000313" key="2">
    <source>
        <dbReference type="Proteomes" id="UP000266673"/>
    </source>
</evidence>
<dbReference type="EMBL" id="QKWP01000219">
    <property type="protein sequence ID" value="RIB24394.1"/>
    <property type="molecule type" value="Genomic_DNA"/>
</dbReference>
<dbReference type="Proteomes" id="UP000266673">
    <property type="component" value="Unassembled WGS sequence"/>
</dbReference>
<sequence length="294" mass="34488">MESQQYSFLDREAFNRILKAFIDRRKNKRCLMNRGAMNCQHCTANKSVPYHLVFRQLPHCDTNLANLLEKDNYSSAKGSVSSLNDQTLISEMDLQPTIISEFNNEIENIEETYDDSDTISDMGDLQEINSDADVWYEMDNSADEQTNINFIKIEDRMHETTFQRNYDLKQNRMQPKYRTKHDQIFKPGELVKLQIPDIDRQNIDCQFLPCKIIQKMPNYNSYQIACQFGVLDHWYPASELEPLDTSNYFSLGVVPLNTTISLRQASFKQRLSRSSSQIDEFHKNNQMNLLHIKR</sequence>
<reference evidence="1 2" key="1">
    <citation type="submission" date="2018-06" db="EMBL/GenBank/DDBJ databases">
        <title>Comparative genomics reveals the genomic features of Rhizophagus irregularis, R. cerebriforme, R. diaphanum and Gigaspora rosea, and their symbiotic lifestyle signature.</title>
        <authorList>
            <person name="Morin E."/>
            <person name="San Clemente H."/>
            <person name="Chen E.C.H."/>
            <person name="De La Providencia I."/>
            <person name="Hainaut M."/>
            <person name="Kuo A."/>
            <person name="Kohler A."/>
            <person name="Murat C."/>
            <person name="Tang N."/>
            <person name="Roy S."/>
            <person name="Loubradou J."/>
            <person name="Henrissat B."/>
            <person name="Grigoriev I.V."/>
            <person name="Corradi N."/>
            <person name="Roux C."/>
            <person name="Martin F.M."/>
        </authorList>
    </citation>
    <scope>NUCLEOTIDE SEQUENCE [LARGE SCALE GENOMIC DNA]</scope>
    <source>
        <strain evidence="1 2">DAOM 194757</strain>
    </source>
</reference>
<protein>
    <submittedName>
        <fullName evidence="1">Uncharacterized protein</fullName>
    </submittedName>
</protein>
<gene>
    <name evidence="1" type="ORF">C2G38_2139277</name>
</gene>